<organism evidence="2 3">
    <name type="scientific">Iris pallida</name>
    <name type="common">Sweet iris</name>
    <dbReference type="NCBI Taxonomy" id="29817"/>
    <lineage>
        <taxon>Eukaryota</taxon>
        <taxon>Viridiplantae</taxon>
        <taxon>Streptophyta</taxon>
        <taxon>Embryophyta</taxon>
        <taxon>Tracheophyta</taxon>
        <taxon>Spermatophyta</taxon>
        <taxon>Magnoliopsida</taxon>
        <taxon>Liliopsida</taxon>
        <taxon>Asparagales</taxon>
        <taxon>Iridaceae</taxon>
        <taxon>Iridoideae</taxon>
        <taxon>Irideae</taxon>
        <taxon>Iris</taxon>
    </lineage>
</organism>
<evidence type="ECO:0000259" key="1">
    <source>
        <dbReference type="Pfam" id="PF14291"/>
    </source>
</evidence>
<dbReference type="InterPro" id="IPR012337">
    <property type="entry name" value="RNaseH-like_sf"/>
</dbReference>
<evidence type="ECO:0000313" key="3">
    <source>
        <dbReference type="Proteomes" id="UP001140949"/>
    </source>
</evidence>
<dbReference type="EMBL" id="JANAVB010043711">
    <property type="protein sequence ID" value="KAJ6792331.1"/>
    <property type="molecule type" value="Genomic_DNA"/>
</dbReference>
<dbReference type="Pfam" id="PF14291">
    <property type="entry name" value="DUF4371"/>
    <property type="match status" value="1"/>
</dbReference>
<dbReference type="PANTHER" id="PTHR45749">
    <property type="match status" value="1"/>
</dbReference>
<dbReference type="InterPro" id="IPR025398">
    <property type="entry name" value="DUF4371"/>
</dbReference>
<feature type="domain" description="DUF4371" evidence="1">
    <location>
        <begin position="2"/>
        <end position="139"/>
    </location>
</feature>
<protein>
    <submittedName>
        <fullName evidence="2">Zinc finger MYM-type protein 1-like</fullName>
    </submittedName>
</protein>
<name>A0AAX6DKR3_IRIPA</name>
<sequence length="209" mass="23718">MIKYAADQNDYVRNVVLTNAAQNHQMVVPGIQKDIAHYFAQEILQNILKEFKNDFFFLIYGDESSNISGKEQMVVALRFVDSGGNVKERFIGVVHVMETSSLSLKYAIDNLFAHHDLSLMKVWGQGYDGRSNMKGEFSGLKTLIMNENKSAYYVHCFAHQLQLALVALARKHVDIADFFNMISTLMNVVGASCKRKDMIRQKQAEKVAE</sequence>
<evidence type="ECO:0000313" key="2">
    <source>
        <dbReference type="EMBL" id="KAJ6792331.1"/>
    </source>
</evidence>
<dbReference type="PANTHER" id="PTHR45749:SF37">
    <property type="entry name" value="OS05G0311600 PROTEIN"/>
    <property type="match status" value="1"/>
</dbReference>
<dbReference type="SUPFAM" id="SSF53098">
    <property type="entry name" value="Ribonuclease H-like"/>
    <property type="match status" value="1"/>
</dbReference>
<dbReference type="AlphaFoldDB" id="A0AAX6DKR3"/>
<accession>A0AAX6DKR3</accession>
<dbReference type="Proteomes" id="UP001140949">
    <property type="component" value="Unassembled WGS sequence"/>
</dbReference>
<gene>
    <name evidence="2" type="ORF">M6B38_240175</name>
</gene>
<reference evidence="2" key="2">
    <citation type="submission" date="2023-04" db="EMBL/GenBank/DDBJ databases">
        <authorList>
            <person name="Bruccoleri R.E."/>
            <person name="Oakeley E.J."/>
            <person name="Faust A.-M."/>
            <person name="Dessus-Babus S."/>
            <person name="Altorfer M."/>
            <person name="Burckhardt D."/>
            <person name="Oertli M."/>
            <person name="Naumann U."/>
            <person name="Petersen F."/>
            <person name="Wong J."/>
        </authorList>
    </citation>
    <scope>NUCLEOTIDE SEQUENCE</scope>
    <source>
        <strain evidence="2">GSM-AAB239-AS_SAM_17_03QT</strain>
        <tissue evidence="2">Leaf</tissue>
    </source>
</reference>
<proteinExistence type="predicted"/>
<comment type="caution">
    <text evidence="2">The sequence shown here is derived from an EMBL/GenBank/DDBJ whole genome shotgun (WGS) entry which is preliminary data.</text>
</comment>
<keyword evidence="3" id="KW-1185">Reference proteome</keyword>
<reference evidence="2" key="1">
    <citation type="journal article" date="2023" name="GigaByte">
        <title>Genome assembly of the bearded iris, Iris pallida Lam.</title>
        <authorList>
            <person name="Bruccoleri R.E."/>
            <person name="Oakeley E.J."/>
            <person name="Faust A.M.E."/>
            <person name="Altorfer M."/>
            <person name="Dessus-Babus S."/>
            <person name="Burckhardt D."/>
            <person name="Oertli M."/>
            <person name="Naumann U."/>
            <person name="Petersen F."/>
            <person name="Wong J."/>
        </authorList>
    </citation>
    <scope>NUCLEOTIDE SEQUENCE</scope>
    <source>
        <strain evidence="2">GSM-AAB239-AS_SAM_17_03QT</strain>
    </source>
</reference>